<dbReference type="PANTHER" id="PTHR35861">
    <property type="match status" value="1"/>
</dbReference>
<dbReference type="InterPro" id="IPR035089">
    <property type="entry name" value="Phage_sheath_subtilisin"/>
</dbReference>
<evidence type="ECO:0008006" key="6">
    <source>
        <dbReference type="Google" id="ProtNLM"/>
    </source>
</evidence>
<dbReference type="InterPro" id="IPR020287">
    <property type="entry name" value="Tail_sheath_C"/>
</dbReference>
<dbReference type="Proteomes" id="UP000555728">
    <property type="component" value="Unassembled WGS sequence"/>
</dbReference>
<dbReference type="InterPro" id="IPR052042">
    <property type="entry name" value="Tail_sheath_structural"/>
</dbReference>
<protein>
    <recommendedName>
        <fullName evidence="6">Phage tail protein</fullName>
    </recommendedName>
</protein>
<comment type="caution">
    <text evidence="4">The sequence shown here is derived from an EMBL/GenBank/DDBJ whole genome shotgun (WGS) entry which is preliminary data.</text>
</comment>
<dbReference type="PANTHER" id="PTHR35861:SF1">
    <property type="entry name" value="PHAGE TAIL SHEATH PROTEIN"/>
    <property type="match status" value="1"/>
</dbReference>
<evidence type="ECO:0000313" key="4">
    <source>
        <dbReference type="EMBL" id="MBB4287640.1"/>
    </source>
</evidence>
<evidence type="ECO:0000256" key="1">
    <source>
        <dbReference type="ARBA" id="ARBA00008005"/>
    </source>
</evidence>
<feature type="domain" description="Tail sheath protein subtilisin-like" evidence="2">
    <location>
        <begin position="223"/>
        <end position="358"/>
    </location>
</feature>
<name>A0A7W6WM17_9PROT</name>
<comment type="similarity">
    <text evidence="1">Belongs to the myoviridae tail sheath protein family.</text>
</comment>
<evidence type="ECO:0000259" key="2">
    <source>
        <dbReference type="Pfam" id="PF04984"/>
    </source>
</evidence>
<gene>
    <name evidence="4" type="ORF">GGD88_003395</name>
</gene>
<evidence type="ECO:0000259" key="3">
    <source>
        <dbReference type="Pfam" id="PF17482"/>
    </source>
</evidence>
<dbReference type="Pfam" id="PF04984">
    <property type="entry name" value="Phage_sheath_1"/>
    <property type="match status" value="1"/>
</dbReference>
<dbReference type="Pfam" id="PF17482">
    <property type="entry name" value="Phage_sheath_1C"/>
    <property type="match status" value="1"/>
</dbReference>
<organism evidence="4 5">
    <name type="scientific">Roseospira goensis</name>
    <dbReference type="NCBI Taxonomy" id="391922"/>
    <lineage>
        <taxon>Bacteria</taxon>
        <taxon>Pseudomonadati</taxon>
        <taxon>Pseudomonadota</taxon>
        <taxon>Alphaproteobacteria</taxon>
        <taxon>Rhodospirillales</taxon>
        <taxon>Rhodospirillaceae</taxon>
        <taxon>Roseospira</taxon>
    </lineage>
</organism>
<dbReference type="AlphaFoldDB" id="A0A7W6WM17"/>
<feature type="domain" description="Tail sheath protein C-terminal" evidence="3">
    <location>
        <begin position="360"/>
        <end position="458"/>
    </location>
</feature>
<evidence type="ECO:0000313" key="5">
    <source>
        <dbReference type="Proteomes" id="UP000555728"/>
    </source>
</evidence>
<reference evidence="4 5" key="1">
    <citation type="submission" date="2020-08" db="EMBL/GenBank/DDBJ databases">
        <title>Genome sequencing of Purple Non-Sulfur Bacteria from various extreme environments.</title>
        <authorList>
            <person name="Mayer M."/>
        </authorList>
    </citation>
    <scope>NUCLEOTIDE SEQUENCE [LARGE SCALE GENOMIC DNA]</scope>
    <source>
        <strain evidence="4 5">JA135</strain>
    </source>
</reference>
<accession>A0A7W6WM17</accession>
<sequence>MTEAFYHGPEVVEVSDGIRPIRTPASAIIGLIGTAPDADADAFPLDTPILLLSTQQRTAAKLGEAGTLKAAVDGILDQGGATIVLVRVEEGADQAATLSNLIGDQTLLTGVHAFRAAQSAVATTPRILVAPGYTGIRPTGVDAIAVDAGGTGYDATTTTVTITPAAGDTTGTGATATAVVTDGTVSGITITRPGIGYTAAPTVTIAGDGTGATATATIGSVANPVVAELLGIASALRAVIVADGPNTTLEAAATYRGDWGSDRVYIVDPFVQVWDDDADGAVDQPASARAAGVISRMDHERGFWWSPSNQVLNGIVGTSRPVGWSVGDTSSEANWLNEREITTIIRREGFRLWGNRTTSEDPLWAFLSVRRTADMVYDAVEAAFVWAMDRPLSPQLVLDIQESVNAYLRGLKARGAILGGRCWLDPELNTPDRLMAGHLTLDFDLEPPAPMERLTFRAHREAGYYTELVEAVIREAA</sequence>
<dbReference type="RefSeq" id="WP_184437596.1">
    <property type="nucleotide sequence ID" value="NZ_JACIGI010000045.1"/>
</dbReference>
<proteinExistence type="inferred from homology"/>
<keyword evidence="5" id="KW-1185">Reference proteome</keyword>
<dbReference type="EMBL" id="JACIGI010000045">
    <property type="protein sequence ID" value="MBB4287640.1"/>
    <property type="molecule type" value="Genomic_DNA"/>
</dbReference>